<keyword evidence="5" id="KW-1133">Transmembrane helix</keyword>
<dbReference type="PROSITE" id="PS00141">
    <property type="entry name" value="ASP_PROTEASE"/>
    <property type="match status" value="1"/>
</dbReference>
<accession>A0A164TEG8</accession>
<keyword evidence="5" id="KW-0812">Transmembrane</keyword>
<keyword evidence="5" id="KW-0472">Membrane</keyword>
<dbReference type="PANTHER" id="PTHR47966">
    <property type="entry name" value="BETA-SITE APP-CLEAVING ENZYME, ISOFORM A-RELATED"/>
    <property type="match status" value="1"/>
</dbReference>
<dbReference type="PROSITE" id="PS51767">
    <property type="entry name" value="PEPTIDASE_A1"/>
    <property type="match status" value="1"/>
</dbReference>
<dbReference type="GO" id="GO:0006508">
    <property type="term" value="P:proteolysis"/>
    <property type="evidence" value="ECO:0007669"/>
    <property type="project" value="UniProtKB-KW"/>
</dbReference>
<evidence type="ECO:0000313" key="8">
    <source>
        <dbReference type="EMBL" id="KZS92307.1"/>
    </source>
</evidence>
<evidence type="ECO:0000256" key="2">
    <source>
        <dbReference type="ARBA" id="ARBA00022750"/>
    </source>
</evidence>
<evidence type="ECO:0000256" key="3">
    <source>
        <dbReference type="RuleBase" id="RU000454"/>
    </source>
</evidence>
<feature type="chain" id="PRO_5007853399" evidence="6">
    <location>
        <begin position="25"/>
        <end position="548"/>
    </location>
</feature>
<feature type="domain" description="Peptidase A1" evidence="7">
    <location>
        <begin position="66"/>
        <end position="396"/>
    </location>
</feature>
<dbReference type="CDD" id="cd05471">
    <property type="entry name" value="pepsin_like"/>
    <property type="match status" value="1"/>
</dbReference>
<feature type="transmembrane region" description="Helical" evidence="5">
    <location>
        <begin position="464"/>
        <end position="488"/>
    </location>
</feature>
<organism evidence="8 9">
    <name type="scientific">Sistotremastrum niveocremeum HHB9708</name>
    <dbReference type="NCBI Taxonomy" id="1314777"/>
    <lineage>
        <taxon>Eukaryota</taxon>
        <taxon>Fungi</taxon>
        <taxon>Dikarya</taxon>
        <taxon>Basidiomycota</taxon>
        <taxon>Agaricomycotina</taxon>
        <taxon>Agaricomycetes</taxon>
        <taxon>Sistotremastrales</taxon>
        <taxon>Sistotremastraceae</taxon>
        <taxon>Sertulicium</taxon>
        <taxon>Sertulicium niveocremeum</taxon>
    </lineage>
</organism>
<comment type="similarity">
    <text evidence="1 3">Belongs to the peptidase A1 family.</text>
</comment>
<evidence type="ECO:0000256" key="6">
    <source>
        <dbReference type="SAM" id="SignalP"/>
    </source>
</evidence>
<keyword evidence="6" id="KW-0732">Signal</keyword>
<dbReference type="SUPFAM" id="SSF50630">
    <property type="entry name" value="Acid proteases"/>
    <property type="match status" value="1"/>
</dbReference>
<keyword evidence="9" id="KW-1185">Reference proteome</keyword>
<feature type="region of interest" description="Disordered" evidence="4">
    <location>
        <begin position="36"/>
        <end position="58"/>
    </location>
</feature>
<dbReference type="InterPro" id="IPR034164">
    <property type="entry name" value="Pepsin-like_dom"/>
</dbReference>
<sequence>MQLLIPHSLFLLLSLLSFAPSSEGLRTKIRSVPRRRSLQNRAEPISGSTTDSVGNIPLNDEQNTQYVGNLTISGAPFQVIIDTGSADLWVAGQIQDSTDLGVSTAIQYAVGKATGDVNTATVDFAGYTVEKQAYLLVKDTSTFTADLSSEGISGLVGLGPSSGSVILGALGNSTGNTVLDNIFLQNTSTPNFISFLLQRDGDPTQSFSGELTVGEIIAPFDNITSQPKLPVQVLDSSSRSAQHWTTTLDEDGIIGPDGQPIKISSIVPDNGGKLFAVIDSGFTLPQVPRKVSDAIYGRVQGANYSVENSVWTIPCGQELNISFKLGGVTFPVHPLDTSSSDFAMTNSKGETVCVGTFQPITSAFSLQGEFDLILGMGFLRNAYTLLDFGDFIAGSNGSTSDPYIQMISTTNPAEAHSDFVTARLKGIDTTSSSQYTLLPAGKGQTSPVPDGERVQHAEQKVIRYMPLIIIVSGGILALAVGCCLWRWLKRRRLSRRNAAALRSTAEGFRRGPYRPLDEPAPPPMHMQAMGSHSKNQEYGDPFASRERL</sequence>
<protein>
    <submittedName>
        <fullName evidence="8">Acid protease</fullName>
    </submittedName>
</protein>
<dbReference type="InterPro" id="IPR033121">
    <property type="entry name" value="PEPTIDASE_A1"/>
</dbReference>
<evidence type="ECO:0000259" key="7">
    <source>
        <dbReference type="PROSITE" id="PS51767"/>
    </source>
</evidence>
<feature type="signal peptide" evidence="6">
    <location>
        <begin position="1"/>
        <end position="24"/>
    </location>
</feature>
<evidence type="ECO:0000256" key="4">
    <source>
        <dbReference type="SAM" id="MobiDB-lite"/>
    </source>
</evidence>
<dbReference type="PRINTS" id="PR00792">
    <property type="entry name" value="PEPSIN"/>
</dbReference>
<dbReference type="InterPro" id="IPR001461">
    <property type="entry name" value="Aspartic_peptidase_A1"/>
</dbReference>
<dbReference type="EMBL" id="KV419411">
    <property type="protein sequence ID" value="KZS92307.1"/>
    <property type="molecule type" value="Genomic_DNA"/>
</dbReference>
<dbReference type="OrthoDB" id="15189at2759"/>
<feature type="region of interest" description="Disordered" evidence="4">
    <location>
        <begin position="509"/>
        <end position="548"/>
    </location>
</feature>
<dbReference type="PANTHER" id="PTHR47966:SF73">
    <property type="entry name" value="PEPTIDASE A1 DOMAIN-CONTAINING PROTEIN"/>
    <property type="match status" value="1"/>
</dbReference>
<dbReference type="Proteomes" id="UP000076722">
    <property type="component" value="Unassembled WGS sequence"/>
</dbReference>
<dbReference type="InterPro" id="IPR021109">
    <property type="entry name" value="Peptidase_aspartic_dom_sf"/>
</dbReference>
<reference evidence="8 9" key="1">
    <citation type="journal article" date="2016" name="Mol. Biol. Evol.">
        <title>Comparative Genomics of Early-Diverging Mushroom-Forming Fungi Provides Insights into the Origins of Lignocellulose Decay Capabilities.</title>
        <authorList>
            <person name="Nagy L.G."/>
            <person name="Riley R."/>
            <person name="Tritt A."/>
            <person name="Adam C."/>
            <person name="Daum C."/>
            <person name="Floudas D."/>
            <person name="Sun H."/>
            <person name="Yadav J.S."/>
            <person name="Pangilinan J."/>
            <person name="Larsson K.H."/>
            <person name="Matsuura K."/>
            <person name="Barry K."/>
            <person name="Labutti K."/>
            <person name="Kuo R."/>
            <person name="Ohm R.A."/>
            <person name="Bhattacharya S.S."/>
            <person name="Shirouzu T."/>
            <person name="Yoshinaga Y."/>
            <person name="Martin F.M."/>
            <person name="Grigoriev I.V."/>
            <person name="Hibbett D.S."/>
        </authorList>
    </citation>
    <scope>NUCLEOTIDE SEQUENCE [LARGE SCALE GENOMIC DNA]</scope>
    <source>
        <strain evidence="8 9">HHB9708</strain>
    </source>
</reference>
<keyword evidence="3 8" id="KW-0645">Protease</keyword>
<gene>
    <name evidence="8" type="ORF">SISNIDRAFT_413220</name>
</gene>
<dbReference type="AlphaFoldDB" id="A0A164TEG8"/>
<dbReference type="Gene3D" id="2.40.70.10">
    <property type="entry name" value="Acid Proteases"/>
    <property type="match status" value="2"/>
</dbReference>
<dbReference type="InterPro" id="IPR001969">
    <property type="entry name" value="Aspartic_peptidase_AS"/>
</dbReference>
<keyword evidence="3" id="KW-0378">Hydrolase</keyword>
<dbReference type="Pfam" id="PF00026">
    <property type="entry name" value="Asp"/>
    <property type="match status" value="1"/>
</dbReference>
<evidence type="ECO:0000256" key="5">
    <source>
        <dbReference type="SAM" id="Phobius"/>
    </source>
</evidence>
<dbReference type="GO" id="GO:0004190">
    <property type="term" value="F:aspartic-type endopeptidase activity"/>
    <property type="evidence" value="ECO:0007669"/>
    <property type="project" value="UniProtKB-KW"/>
</dbReference>
<proteinExistence type="inferred from homology"/>
<dbReference type="STRING" id="1314777.A0A164TEG8"/>
<evidence type="ECO:0000313" key="9">
    <source>
        <dbReference type="Proteomes" id="UP000076722"/>
    </source>
</evidence>
<evidence type="ECO:0000256" key="1">
    <source>
        <dbReference type="ARBA" id="ARBA00007447"/>
    </source>
</evidence>
<keyword evidence="2 3" id="KW-0064">Aspartyl protease</keyword>
<name>A0A164TEG8_9AGAM</name>